<feature type="transmembrane region" description="Helical" evidence="9">
    <location>
        <begin position="106"/>
        <end position="139"/>
    </location>
</feature>
<evidence type="ECO:0000313" key="11">
    <source>
        <dbReference type="Proteomes" id="UP000694845"/>
    </source>
</evidence>
<evidence type="ECO:0000256" key="8">
    <source>
        <dbReference type="ARBA" id="ARBA00023136"/>
    </source>
</evidence>
<dbReference type="OrthoDB" id="6500128at2759"/>
<dbReference type="OMA" id="LIANIMR"/>
<dbReference type="GO" id="GO:0140359">
    <property type="term" value="F:ABC-type transporter activity"/>
    <property type="evidence" value="ECO:0007669"/>
    <property type="project" value="InterPro"/>
</dbReference>
<name>A0A8B7YJJ6_ACAPL</name>
<dbReference type="InterPro" id="IPR011527">
    <property type="entry name" value="ABC1_TM_dom"/>
</dbReference>
<dbReference type="SUPFAM" id="SSF90123">
    <property type="entry name" value="ABC transporter transmembrane region"/>
    <property type="match status" value="1"/>
</dbReference>
<keyword evidence="5" id="KW-0547">Nucleotide-binding</keyword>
<feature type="transmembrane region" description="Helical" evidence="9">
    <location>
        <begin position="20"/>
        <end position="46"/>
    </location>
</feature>
<evidence type="ECO:0000256" key="1">
    <source>
        <dbReference type="ARBA" id="ARBA00004141"/>
    </source>
</evidence>
<evidence type="ECO:0000256" key="2">
    <source>
        <dbReference type="ARBA" id="ARBA00009726"/>
    </source>
</evidence>
<dbReference type="KEGG" id="aplc:110980773"/>
<feature type="domain" description="ABC transmembrane type-1" evidence="10">
    <location>
        <begin position="1"/>
        <end position="132"/>
    </location>
</feature>
<dbReference type="RefSeq" id="XP_022093424.1">
    <property type="nucleotide sequence ID" value="XM_022237732.1"/>
</dbReference>
<dbReference type="AlphaFoldDB" id="A0A8B7YJJ6"/>
<evidence type="ECO:0000256" key="4">
    <source>
        <dbReference type="ARBA" id="ARBA00022692"/>
    </source>
</evidence>
<keyword evidence="7 9" id="KW-1133">Transmembrane helix</keyword>
<keyword evidence="8 9" id="KW-0472">Membrane</keyword>
<protein>
    <submittedName>
        <fullName evidence="12">Multidrug resistance-associated protein 4-like</fullName>
    </submittedName>
</protein>
<dbReference type="Proteomes" id="UP000694845">
    <property type="component" value="Unplaced"/>
</dbReference>
<evidence type="ECO:0000256" key="5">
    <source>
        <dbReference type="ARBA" id="ARBA00022741"/>
    </source>
</evidence>
<gene>
    <name evidence="12" type="primary">LOC110980773</name>
</gene>
<reference evidence="12" key="1">
    <citation type="submission" date="2025-08" db="UniProtKB">
        <authorList>
            <consortium name="RefSeq"/>
        </authorList>
    </citation>
    <scope>IDENTIFICATION</scope>
</reference>
<dbReference type="Pfam" id="PF00664">
    <property type="entry name" value="ABC_membrane"/>
    <property type="match status" value="1"/>
</dbReference>
<organism evidence="11 12">
    <name type="scientific">Acanthaster planci</name>
    <name type="common">Crown-of-thorns starfish</name>
    <dbReference type="NCBI Taxonomy" id="133434"/>
    <lineage>
        <taxon>Eukaryota</taxon>
        <taxon>Metazoa</taxon>
        <taxon>Echinodermata</taxon>
        <taxon>Eleutherozoa</taxon>
        <taxon>Asterozoa</taxon>
        <taxon>Asteroidea</taxon>
        <taxon>Valvatacea</taxon>
        <taxon>Valvatida</taxon>
        <taxon>Acanthasteridae</taxon>
        <taxon>Acanthaster</taxon>
    </lineage>
</organism>
<evidence type="ECO:0000256" key="9">
    <source>
        <dbReference type="SAM" id="Phobius"/>
    </source>
</evidence>
<evidence type="ECO:0000313" key="12">
    <source>
        <dbReference type="RefSeq" id="XP_022093424.1"/>
    </source>
</evidence>
<comment type="subcellular location">
    <subcellularLocation>
        <location evidence="1">Membrane</location>
        <topology evidence="1">Multi-pass membrane protein</topology>
    </subcellularLocation>
</comment>
<dbReference type="Gene3D" id="1.20.1560.10">
    <property type="entry name" value="ABC transporter type 1, transmembrane domain"/>
    <property type="match status" value="1"/>
</dbReference>
<evidence type="ECO:0000256" key="3">
    <source>
        <dbReference type="ARBA" id="ARBA00022448"/>
    </source>
</evidence>
<dbReference type="GeneID" id="110980773"/>
<comment type="similarity">
    <text evidence="2">Belongs to the ABC transporter superfamily. ABCC family. Conjugate transporter (TC 3.A.1.208) subfamily.</text>
</comment>
<evidence type="ECO:0000259" key="10">
    <source>
        <dbReference type="PROSITE" id="PS50929"/>
    </source>
</evidence>
<keyword evidence="11" id="KW-1185">Reference proteome</keyword>
<proteinExistence type="inferred from homology"/>
<dbReference type="PROSITE" id="PS50929">
    <property type="entry name" value="ABC_TM1F"/>
    <property type="match status" value="1"/>
</dbReference>
<dbReference type="GO" id="GO:0016020">
    <property type="term" value="C:membrane"/>
    <property type="evidence" value="ECO:0007669"/>
    <property type="project" value="UniProtKB-SubCell"/>
</dbReference>
<keyword evidence="6" id="KW-0067">ATP-binding</keyword>
<dbReference type="PANTHER" id="PTHR24223:SF456">
    <property type="entry name" value="MULTIDRUG RESISTANCE-ASSOCIATED PROTEIN LETHAL(2)03659"/>
    <property type="match status" value="1"/>
</dbReference>
<evidence type="ECO:0000256" key="7">
    <source>
        <dbReference type="ARBA" id="ARBA00022989"/>
    </source>
</evidence>
<dbReference type="InterPro" id="IPR036640">
    <property type="entry name" value="ABC1_TM_sf"/>
</dbReference>
<sequence>MDDVLPRTFTDFLQITVNTLAIITLISIFNPFCLAFTLPIAIVLFLTRRYYLASSREVKRLEGVARSPVFSHLSATLTGLSTVRAFKAQQRFIADFDGYLDGHTRAWFLFLATSSWLGVQLDFFSTLFICGVSFTCVMAAGRKFKATTL</sequence>
<accession>A0A8B7YJJ6</accession>
<dbReference type="PANTHER" id="PTHR24223">
    <property type="entry name" value="ATP-BINDING CASSETTE SUB-FAMILY C"/>
    <property type="match status" value="1"/>
</dbReference>
<evidence type="ECO:0000256" key="6">
    <source>
        <dbReference type="ARBA" id="ARBA00022840"/>
    </source>
</evidence>
<dbReference type="InterPro" id="IPR050173">
    <property type="entry name" value="ABC_transporter_C-like"/>
</dbReference>
<keyword evidence="3" id="KW-0813">Transport</keyword>
<dbReference type="GO" id="GO:0005524">
    <property type="term" value="F:ATP binding"/>
    <property type="evidence" value="ECO:0007669"/>
    <property type="project" value="UniProtKB-KW"/>
</dbReference>
<keyword evidence="4 9" id="KW-0812">Transmembrane</keyword>